<reference evidence="1" key="1">
    <citation type="submission" date="2007-07" db="EMBL/GenBank/DDBJ databases">
        <title>PCAP assembly of the Caenorhabditis remanei genome.</title>
        <authorList>
            <consortium name="The Caenorhabditis remanei Sequencing Consortium"/>
            <person name="Wilson R.K."/>
        </authorList>
    </citation>
    <scope>NUCLEOTIDE SEQUENCE [LARGE SCALE GENOMIC DNA]</scope>
    <source>
        <strain evidence="1">PB4641</strain>
    </source>
</reference>
<dbReference type="EMBL" id="DS268570">
    <property type="protein sequence ID" value="EFO90888.1"/>
    <property type="molecule type" value="Genomic_DNA"/>
</dbReference>
<proteinExistence type="predicted"/>
<dbReference type="Proteomes" id="UP000008281">
    <property type="component" value="Unassembled WGS sequence"/>
</dbReference>
<evidence type="ECO:0000313" key="2">
    <source>
        <dbReference type="Proteomes" id="UP000008281"/>
    </source>
</evidence>
<dbReference type="InParanoid" id="E3N9Y7"/>
<dbReference type="AlphaFoldDB" id="E3N9Y7"/>
<gene>
    <name evidence="1" type="ORF">CRE_19438</name>
</gene>
<sequence length="187" mass="21260">MQIHKKIYSARDNFLQRDARRSYGEHRIPVSTPQTTGIEQQSCRSGLPGAVTDGLPCPIRNFGSRGDYNSFIGDFGRELQSLFPDFSLLITECPRISSQKVDFKVAVRSRRLKYRRPQSRKIRKYTAGHKYGATLIFNFFGKDNSFIGDFGRELQSSFPDFSLLVSGSLVSSWFQIQAASFIGDNKR</sequence>
<organism evidence="2">
    <name type="scientific">Caenorhabditis remanei</name>
    <name type="common">Caenorhabditis vulgaris</name>
    <dbReference type="NCBI Taxonomy" id="31234"/>
    <lineage>
        <taxon>Eukaryota</taxon>
        <taxon>Metazoa</taxon>
        <taxon>Ecdysozoa</taxon>
        <taxon>Nematoda</taxon>
        <taxon>Chromadorea</taxon>
        <taxon>Rhabditida</taxon>
        <taxon>Rhabditina</taxon>
        <taxon>Rhabditomorpha</taxon>
        <taxon>Rhabditoidea</taxon>
        <taxon>Rhabditidae</taxon>
        <taxon>Peloderinae</taxon>
        <taxon>Caenorhabditis</taxon>
    </lineage>
</organism>
<dbReference type="HOGENOM" id="CLU_1448989_0_0_1"/>
<name>E3N9Y7_CAERE</name>
<accession>E3N9Y7</accession>
<evidence type="ECO:0000313" key="1">
    <source>
        <dbReference type="EMBL" id="EFO90888.1"/>
    </source>
</evidence>
<protein>
    <submittedName>
        <fullName evidence="1">Uncharacterized protein</fullName>
    </submittedName>
</protein>
<keyword evidence="2" id="KW-1185">Reference proteome</keyword>